<evidence type="ECO:0000313" key="11">
    <source>
        <dbReference type="Proteomes" id="UP000462931"/>
    </source>
</evidence>
<dbReference type="InterPro" id="IPR050932">
    <property type="entry name" value="TM2D1-3-like"/>
</dbReference>
<accession>A0A7K0FNX6</accession>
<dbReference type="PANTHER" id="PTHR21016:SF7">
    <property type="entry name" value="TM2 DOMAIN-CONTAINING PROTEIN 3"/>
    <property type="match status" value="1"/>
</dbReference>
<organism evidence="10 11">
    <name type="scientific">Pedobacter puniceum</name>
    <dbReference type="NCBI Taxonomy" id="2666136"/>
    <lineage>
        <taxon>Bacteria</taxon>
        <taxon>Pseudomonadati</taxon>
        <taxon>Bacteroidota</taxon>
        <taxon>Sphingobacteriia</taxon>
        <taxon>Sphingobacteriales</taxon>
        <taxon>Sphingobacteriaceae</taxon>
        <taxon>Pedobacter</taxon>
    </lineage>
</organism>
<keyword evidence="4 7" id="KW-1133">Transmembrane helix</keyword>
<feature type="transmembrane region" description="Helical" evidence="7">
    <location>
        <begin position="114"/>
        <end position="135"/>
    </location>
</feature>
<feature type="transmembrane region" description="Helical" evidence="7">
    <location>
        <begin position="88"/>
        <end position="107"/>
    </location>
</feature>
<evidence type="ECO:0000256" key="5">
    <source>
        <dbReference type="ARBA" id="ARBA00023136"/>
    </source>
</evidence>
<evidence type="ECO:0000256" key="6">
    <source>
        <dbReference type="ARBA" id="ARBA00023180"/>
    </source>
</evidence>
<evidence type="ECO:0000259" key="9">
    <source>
        <dbReference type="Pfam" id="PF05154"/>
    </source>
</evidence>
<dbReference type="EMBL" id="WKJI01000002">
    <property type="protein sequence ID" value="MRX47626.1"/>
    <property type="molecule type" value="Genomic_DNA"/>
</dbReference>
<keyword evidence="2 7" id="KW-0812">Transmembrane</keyword>
<feature type="domain" description="TM2" evidence="9">
    <location>
        <begin position="84"/>
        <end position="132"/>
    </location>
</feature>
<comment type="subcellular location">
    <subcellularLocation>
        <location evidence="1">Membrane</location>
        <topology evidence="1">Multi-pass membrane protein</topology>
    </subcellularLocation>
</comment>
<evidence type="ECO:0000256" key="2">
    <source>
        <dbReference type="ARBA" id="ARBA00022692"/>
    </source>
</evidence>
<evidence type="ECO:0000313" key="10">
    <source>
        <dbReference type="EMBL" id="MRX47626.1"/>
    </source>
</evidence>
<dbReference type="GO" id="GO:0016020">
    <property type="term" value="C:membrane"/>
    <property type="evidence" value="ECO:0007669"/>
    <property type="project" value="UniProtKB-SubCell"/>
</dbReference>
<name>A0A7K0FNX6_9SPHI</name>
<dbReference type="Proteomes" id="UP000462931">
    <property type="component" value="Unassembled WGS sequence"/>
</dbReference>
<feature type="signal peptide" evidence="8">
    <location>
        <begin position="1"/>
        <end position="23"/>
    </location>
</feature>
<evidence type="ECO:0000256" key="1">
    <source>
        <dbReference type="ARBA" id="ARBA00004141"/>
    </source>
</evidence>
<sequence length="150" mass="16289">MKKIIFTLLTAVLITLTFNQTRAAFPVAQKTNEASKVINTAAPGAVEEKVASTEALKDNLKADNKKKVKKEKKSFVERVMATGGKSQIIALILVALVGGLGIHRFYLGYTWQGVVQLLTLGGCGIWSLIDLIRIITGDLQPKDGSYDKTL</sequence>
<dbReference type="Pfam" id="PF05154">
    <property type="entry name" value="TM2"/>
    <property type="match status" value="1"/>
</dbReference>
<comment type="caution">
    <text evidence="10">The sequence shown here is derived from an EMBL/GenBank/DDBJ whole genome shotgun (WGS) entry which is preliminary data.</text>
</comment>
<keyword evidence="11" id="KW-1185">Reference proteome</keyword>
<keyword evidence="6" id="KW-0325">Glycoprotein</keyword>
<gene>
    <name evidence="10" type="ORF">GJJ64_10520</name>
</gene>
<evidence type="ECO:0000256" key="7">
    <source>
        <dbReference type="SAM" id="Phobius"/>
    </source>
</evidence>
<feature type="chain" id="PRO_5029659809" evidence="8">
    <location>
        <begin position="24"/>
        <end position="150"/>
    </location>
</feature>
<proteinExistence type="predicted"/>
<evidence type="ECO:0000256" key="3">
    <source>
        <dbReference type="ARBA" id="ARBA00022729"/>
    </source>
</evidence>
<dbReference type="RefSeq" id="WP_154287735.1">
    <property type="nucleotide sequence ID" value="NZ_WKJI01000002.1"/>
</dbReference>
<dbReference type="PANTHER" id="PTHR21016">
    <property type="entry name" value="BETA-AMYLOID BINDING PROTEIN-RELATED"/>
    <property type="match status" value="1"/>
</dbReference>
<keyword evidence="5 7" id="KW-0472">Membrane</keyword>
<protein>
    <submittedName>
        <fullName evidence="10">NINE protein</fullName>
    </submittedName>
</protein>
<evidence type="ECO:0000256" key="8">
    <source>
        <dbReference type="SAM" id="SignalP"/>
    </source>
</evidence>
<dbReference type="InterPro" id="IPR007829">
    <property type="entry name" value="TM2"/>
</dbReference>
<evidence type="ECO:0000256" key="4">
    <source>
        <dbReference type="ARBA" id="ARBA00022989"/>
    </source>
</evidence>
<keyword evidence="3 8" id="KW-0732">Signal</keyword>
<reference evidence="10 11" key="1">
    <citation type="submission" date="2019-11" db="EMBL/GenBank/DDBJ databases">
        <authorList>
            <person name="Cheng Q."/>
            <person name="Yang Z."/>
        </authorList>
    </citation>
    <scope>NUCLEOTIDE SEQUENCE [LARGE SCALE GENOMIC DNA]</scope>
    <source>
        <strain evidence="10 11">HX-22-1</strain>
    </source>
</reference>
<dbReference type="AlphaFoldDB" id="A0A7K0FNX6"/>